<protein>
    <recommendedName>
        <fullName evidence="7">AIPP2-like SPOC-like domain-containing protein</fullName>
    </recommendedName>
</protein>
<sequence length="382" mass="42816">MQWLCAAGAKLSQNTRTLESLREGAGLEELVGREARIMDSLGMGMQPAITILFVVFDGWLSKLLGISKLSENDVGEITWICEFCEPRIVEPSDSSDISRSLNPETPQTFKEFQDVQDTEEPRRKSISEEDTQNPKYSHTCPLIHKSESSSRDTHSADEESEATQAVKVSHSGSHGISPIAAEDLYDAIQPLSDSIWMGSFRILGQYSCTILAHMSNQACEEASAVVSSLPVLLHLVIVPKKDIWLMKFNKTGPTVDNIAVYFFPDNNRAERLYDHLVDDIIENEFAMVARVNGVELLIFSSRELPQNSWKLNVFIIKKIYVLMPKDTHFKMQDLSKNIIYGACSGERRKPCLKMKATIILLACTEALTVLGRQSYQPKPSQI</sequence>
<feature type="compositionally biased region" description="Polar residues" evidence="6">
    <location>
        <begin position="92"/>
        <end position="110"/>
    </location>
</feature>
<feature type="compositionally biased region" description="Basic and acidic residues" evidence="6">
    <location>
        <begin position="144"/>
        <end position="157"/>
    </location>
</feature>
<name>A0A9Q1QQW8_9CARY</name>
<dbReference type="PANTHER" id="PTHR33304">
    <property type="match status" value="1"/>
</dbReference>
<dbReference type="AlphaFoldDB" id="A0A9Q1QQW8"/>
<proteinExistence type="predicted"/>
<evidence type="ECO:0000313" key="8">
    <source>
        <dbReference type="EMBL" id="KAJ8450391.1"/>
    </source>
</evidence>
<evidence type="ECO:0000256" key="6">
    <source>
        <dbReference type="SAM" id="MobiDB-lite"/>
    </source>
</evidence>
<dbReference type="InterPro" id="IPR056280">
    <property type="entry name" value="AIPP2-like_SPOC"/>
</dbReference>
<dbReference type="Proteomes" id="UP001153076">
    <property type="component" value="Unassembled WGS sequence"/>
</dbReference>
<dbReference type="GO" id="GO:0008270">
    <property type="term" value="F:zinc ion binding"/>
    <property type="evidence" value="ECO:0007669"/>
    <property type="project" value="UniProtKB-KW"/>
</dbReference>
<evidence type="ECO:0000313" key="9">
    <source>
        <dbReference type="Proteomes" id="UP001153076"/>
    </source>
</evidence>
<dbReference type="OrthoDB" id="1932206at2759"/>
<accession>A0A9Q1QQW8</accession>
<gene>
    <name evidence="8" type="ORF">Cgig2_004848</name>
</gene>
<keyword evidence="2" id="KW-0863">Zinc-finger</keyword>
<keyword evidence="3" id="KW-0862">Zinc</keyword>
<feature type="region of interest" description="Disordered" evidence="6">
    <location>
        <begin position="91"/>
        <end position="173"/>
    </location>
</feature>
<organism evidence="8 9">
    <name type="scientific">Carnegiea gigantea</name>
    <dbReference type="NCBI Taxonomy" id="171969"/>
    <lineage>
        <taxon>Eukaryota</taxon>
        <taxon>Viridiplantae</taxon>
        <taxon>Streptophyta</taxon>
        <taxon>Embryophyta</taxon>
        <taxon>Tracheophyta</taxon>
        <taxon>Spermatophyta</taxon>
        <taxon>Magnoliopsida</taxon>
        <taxon>eudicotyledons</taxon>
        <taxon>Gunneridae</taxon>
        <taxon>Pentapetalae</taxon>
        <taxon>Caryophyllales</taxon>
        <taxon>Cactineae</taxon>
        <taxon>Cactaceae</taxon>
        <taxon>Cactoideae</taxon>
        <taxon>Echinocereeae</taxon>
        <taxon>Carnegiea</taxon>
    </lineage>
</organism>
<dbReference type="InterPro" id="IPR049914">
    <property type="entry name" value="PHD1-3/5-6"/>
</dbReference>
<evidence type="ECO:0000256" key="2">
    <source>
        <dbReference type="ARBA" id="ARBA00022771"/>
    </source>
</evidence>
<dbReference type="EMBL" id="JAKOGI010000016">
    <property type="protein sequence ID" value="KAJ8450391.1"/>
    <property type="molecule type" value="Genomic_DNA"/>
</dbReference>
<reference evidence="8" key="1">
    <citation type="submission" date="2022-04" db="EMBL/GenBank/DDBJ databases">
        <title>Carnegiea gigantea Genome sequencing and assembly v2.</title>
        <authorList>
            <person name="Copetti D."/>
            <person name="Sanderson M.J."/>
            <person name="Burquez A."/>
            <person name="Wojciechowski M.F."/>
        </authorList>
    </citation>
    <scope>NUCLEOTIDE SEQUENCE</scope>
    <source>
        <strain evidence="8">SGP5-SGP5p</strain>
        <tissue evidence="8">Aerial part</tissue>
    </source>
</reference>
<dbReference type="Pfam" id="PF23121">
    <property type="entry name" value="SPOC_AIPP2"/>
    <property type="match status" value="1"/>
</dbReference>
<keyword evidence="1" id="KW-0479">Metal-binding</keyword>
<dbReference type="PANTHER" id="PTHR33304:SF49">
    <property type="entry name" value="OS12G0161500 PROTEIN"/>
    <property type="match status" value="1"/>
</dbReference>
<keyword evidence="9" id="KW-1185">Reference proteome</keyword>
<dbReference type="GO" id="GO:0140566">
    <property type="term" value="F:histone reader activity"/>
    <property type="evidence" value="ECO:0007669"/>
    <property type="project" value="InterPro"/>
</dbReference>
<comment type="caution">
    <text evidence="8">The sequence shown here is derived from an EMBL/GenBank/DDBJ whole genome shotgun (WGS) entry which is preliminary data.</text>
</comment>
<dbReference type="GO" id="GO:0034244">
    <property type="term" value="P:negative regulation of transcription elongation by RNA polymerase II"/>
    <property type="evidence" value="ECO:0007669"/>
    <property type="project" value="InterPro"/>
</dbReference>
<keyword evidence="4" id="KW-0805">Transcription regulation</keyword>
<evidence type="ECO:0000256" key="4">
    <source>
        <dbReference type="ARBA" id="ARBA00023015"/>
    </source>
</evidence>
<evidence type="ECO:0000259" key="7">
    <source>
        <dbReference type="Pfam" id="PF23121"/>
    </source>
</evidence>
<keyword evidence="5" id="KW-0804">Transcription</keyword>
<evidence type="ECO:0000256" key="1">
    <source>
        <dbReference type="ARBA" id="ARBA00022723"/>
    </source>
</evidence>
<feature type="domain" description="AIPP2-like SPOC-like" evidence="7">
    <location>
        <begin position="196"/>
        <end position="312"/>
    </location>
</feature>
<evidence type="ECO:0000256" key="5">
    <source>
        <dbReference type="ARBA" id="ARBA00023163"/>
    </source>
</evidence>
<evidence type="ECO:0000256" key="3">
    <source>
        <dbReference type="ARBA" id="ARBA00022833"/>
    </source>
</evidence>